<evidence type="ECO:0000313" key="3">
    <source>
        <dbReference type="Proteomes" id="UP000011554"/>
    </source>
</evidence>
<accession>M0ANF1</accession>
<dbReference type="OrthoDB" id="350374at2157"/>
<dbReference type="PATRIC" id="fig|29540.5.peg.2955"/>
<dbReference type="InterPro" id="IPR025375">
    <property type="entry name" value="DUF4365"/>
</dbReference>
<dbReference type="STRING" id="29540.C481_14553"/>
<reference evidence="2 3" key="1">
    <citation type="journal article" date="2014" name="PLoS Genet.">
        <title>Phylogenetically driven sequencing of extremely halophilic archaea reveals strategies for static and dynamic osmo-response.</title>
        <authorList>
            <person name="Becker E.A."/>
            <person name="Seitzer P.M."/>
            <person name="Tritt A."/>
            <person name="Larsen D."/>
            <person name="Krusor M."/>
            <person name="Yao A.I."/>
            <person name="Wu D."/>
            <person name="Madern D."/>
            <person name="Eisen J.A."/>
            <person name="Darling A.E."/>
            <person name="Facciotti M.T."/>
        </authorList>
    </citation>
    <scope>NUCLEOTIDE SEQUENCE [LARGE SCALE GENOMIC DNA]</scope>
    <source>
        <strain evidence="2 3">DSM 12278</strain>
    </source>
</reference>
<name>M0ANF1_NATA1</name>
<comment type="caution">
    <text evidence="2">The sequence shown here is derived from an EMBL/GenBank/DDBJ whole genome shotgun (WGS) entry which is preliminary data.</text>
</comment>
<organism evidence="2 3">
    <name type="scientific">Natrialba asiatica (strain ATCC 700177 / DSM 12278 / JCM 9576 / FERM P-10747 / NBRC 102637 / 172P1)</name>
    <dbReference type="NCBI Taxonomy" id="29540"/>
    <lineage>
        <taxon>Archaea</taxon>
        <taxon>Methanobacteriati</taxon>
        <taxon>Methanobacteriota</taxon>
        <taxon>Stenosarchaea group</taxon>
        <taxon>Halobacteria</taxon>
        <taxon>Halobacteriales</taxon>
        <taxon>Natrialbaceae</taxon>
        <taxon>Natrialba</taxon>
    </lineage>
</organism>
<dbReference type="RefSeq" id="WP_006109954.1">
    <property type="nucleotide sequence ID" value="NZ_AOIO01000033.1"/>
</dbReference>
<evidence type="ECO:0000259" key="1">
    <source>
        <dbReference type="Pfam" id="PF14280"/>
    </source>
</evidence>
<evidence type="ECO:0000313" key="2">
    <source>
        <dbReference type="EMBL" id="ELY99462.1"/>
    </source>
</evidence>
<gene>
    <name evidence="2" type="ORF">C481_14553</name>
</gene>
<sequence>MAKNRSDNQRLEDLSRGKAQVLLSPFVVNELENDFGLDLEVALTEEDTEDVQEVTAQNFYIQLKASNSFEGDKAKFDIRTSDLKFYIRQNIPVILALYDEEADTFYWCAIQEYVWDKLERKKPDWRRQTTFRMKVDKDYTFEDLDILNRTVEDVQKRILRRQNRGLDIGEGVAINVNDFREMDEQIESDIMNYKGHSLLKSKKLMKQGEESEARKIIEEVLQAPKDDEGKVKSILARMFFIDPMEPESARQVLKLSGHGIELAEELEMIGDEQYLRVQREIAKLYLLLDKQRDIAIMASIQEEATYSGDDVLASLSIEERELLEKKLEVSTELNNALAALLDEGLFFEYATCLSDIIDFISRQLMGSVALRRVDRDTLSEREHPFVEQAEQILDFLPEREEAYNLHKSLALYRHHTCNPDTALVHAEKCVELAEMLEDQRLIPLSRDLVEKIENEPDPYAEFSNPDAAEDDRDLEMGERQDMMKTLVEQLGHNVEDPANAYDRALRQGIEDADPTEYFRYCEHLRMRYYTTNQLGKATGVHTLGEKVMWCGHGGHISGTDLESMFSEFKSAYCEDCKYHSPRSDDWTCTFGWYEDQIEFENFSKFLEEYEEEHFTQEVSE</sequence>
<keyword evidence="3" id="KW-1185">Reference proteome</keyword>
<dbReference type="Pfam" id="PF14280">
    <property type="entry name" value="DUF4365"/>
    <property type="match status" value="1"/>
</dbReference>
<protein>
    <recommendedName>
        <fullName evidence="1">DUF4365 domain-containing protein</fullName>
    </recommendedName>
</protein>
<proteinExistence type="predicted"/>
<dbReference type="EMBL" id="AOIO01000033">
    <property type="protein sequence ID" value="ELY99462.1"/>
    <property type="molecule type" value="Genomic_DNA"/>
</dbReference>
<feature type="domain" description="DUF4365" evidence="1">
    <location>
        <begin position="28"/>
        <end position="125"/>
    </location>
</feature>
<dbReference type="AlphaFoldDB" id="M0ANF1"/>
<dbReference type="Proteomes" id="UP000011554">
    <property type="component" value="Unassembled WGS sequence"/>
</dbReference>